<feature type="transmembrane region" description="Helical" evidence="1">
    <location>
        <begin position="226"/>
        <end position="245"/>
    </location>
</feature>
<gene>
    <name evidence="2" type="ORF">PYX00_011456</name>
</gene>
<evidence type="ECO:0000256" key="1">
    <source>
        <dbReference type="SAM" id="Phobius"/>
    </source>
</evidence>
<evidence type="ECO:0008006" key="3">
    <source>
        <dbReference type="Google" id="ProtNLM"/>
    </source>
</evidence>
<dbReference type="SUPFAM" id="SSF52833">
    <property type="entry name" value="Thioredoxin-like"/>
    <property type="match status" value="1"/>
</dbReference>
<feature type="transmembrane region" description="Helical" evidence="1">
    <location>
        <begin position="282"/>
        <end position="298"/>
    </location>
</feature>
<dbReference type="CDD" id="cd02947">
    <property type="entry name" value="TRX_family"/>
    <property type="match status" value="1"/>
</dbReference>
<keyword evidence="1" id="KW-1133">Transmembrane helix</keyword>
<comment type="caution">
    <text evidence="2">The sequence shown here is derived from an EMBL/GenBank/DDBJ whole genome shotgun (WGS) entry which is preliminary data.</text>
</comment>
<proteinExistence type="predicted"/>
<evidence type="ECO:0000313" key="2">
    <source>
        <dbReference type="EMBL" id="KAL0265741.1"/>
    </source>
</evidence>
<feature type="transmembrane region" description="Helical" evidence="1">
    <location>
        <begin position="257"/>
        <end position="276"/>
    </location>
</feature>
<feature type="transmembrane region" description="Helical" evidence="1">
    <location>
        <begin position="203"/>
        <end position="220"/>
    </location>
</feature>
<feature type="transmembrane region" description="Helical" evidence="1">
    <location>
        <begin position="148"/>
        <end position="168"/>
    </location>
</feature>
<protein>
    <recommendedName>
        <fullName evidence="3">Thioredoxin domain-containing protein</fullName>
    </recommendedName>
</protein>
<organism evidence="2">
    <name type="scientific">Menopon gallinae</name>
    <name type="common">poultry shaft louse</name>
    <dbReference type="NCBI Taxonomy" id="328185"/>
    <lineage>
        <taxon>Eukaryota</taxon>
        <taxon>Metazoa</taxon>
        <taxon>Ecdysozoa</taxon>
        <taxon>Arthropoda</taxon>
        <taxon>Hexapoda</taxon>
        <taxon>Insecta</taxon>
        <taxon>Pterygota</taxon>
        <taxon>Neoptera</taxon>
        <taxon>Paraneoptera</taxon>
        <taxon>Psocodea</taxon>
        <taxon>Troctomorpha</taxon>
        <taxon>Phthiraptera</taxon>
        <taxon>Amblycera</taxon>
        <taxon>Menoponidae</taxon>
        <taxon>Menopon</taxon>
    </lineage>
</organism>
<name>A0AAW2H7N1_9NEOP</name>
<dbReference type="AlphaFoldDB" id="A0AAW2H7N1"/>
<keyword evidence="1" id="KW-0812">Transmembrane</keyword>
<accession>A0AAW2H7N1</accession>
<dbReference type="InterPro" id="IPR036249">
    <property type="entry name" value="Thioredoxin-like_sf"/>
</dbReference>
<reference evidence="2" key="1">
    <citation type="journal article" date="2024" name="Gigascience">
        <title>Chromosome-level genome of the poultry shaft louse Menopon gallinae provides insight into the host-switching and adaptive evolution of parasitic lice.</title>
        <authorList>
            <person name="Xu Y."/>
            <person name="Ma L."/>
            <person name="Liu S."/>
            <person name="Liang Y."/>
            <person name="Liu Q."/>
            <person name="He Z."/>
            <person name="Tian L."/>
            <person name="Duan Y."/>
            <person name="Cai W."/>
            <person name="Li H."/>
            <person name="Song F."/>
        </authorList>
    </citation>
    <scope>NUCLEOTIDE SEQUENCE</scope>
    <source>
        <strain evidence="2">Cailab_2023a</strain>
    </source>
</reference>
<sequence length="372" mass="42672">MKGTSAWKQLDDADLASDGPLLIYFYDAREGYRCDGCEHFNEAVDTIRAIDVRKVNYFENQEMAMRFFVHYVPHFVVRSQGKTHVISPRDRSELLEIVERQLWKEQAPLKWYLDPCSVPVRCVAKALYTTHLAYDLLHGYVKHVPRQLLYTVYGVIIGYLIFSIKEAVAEIIRVAKAKTEGAWWSTLGWCPPMKRTSTLLAKTFFNLVLASATLCTAKGASIWTKVMAPPLICMNVPLLLYTLFVEKYQYIGRKYKAISALSMVLEFCLIVSFYFASPRWVAVAHVFATVGCNAYFFYERKINGSMTRKLMYYDTGRCIAPYIEGKTLVLYTGELVTIIERQGSTLLVRKFNGNEHWVGAEYIDENCSIQGY</sequence>
<keyword evidence="1" id="KW-0472">Membrane</keyword>
<dbReference type="EMBL" id="JARGDH010000006">
    <property type="protein sequence ID" value="KAL0265741.1"/>
    <property type="molecule type" value="Genomic_DNA"/>
</dbReference>